<evidence type="ECO:0000313" key="9">
    <source>
        <dbReference type="EMBL" id="EHO68030.1"/>
    </source>
</evidence>
<feature type="domain" description="SusD-like N-terminal" evidence="8">
    <location>
        <begin position="22"/>
        <end position="192"/>
    </location>
</feature>
<evidence type="ECO:0000256" key="1">
    <source>
        <dbReference type="ARBA" id="ARBA00004442"/>
    </source>
</evidence>
<dbReference type="RefSeq" id="WP_008566029.1">
    <property type="nucleotide sequence ID" value="NZ_JH594507.1"/>
</dbReference>
<dbReference type="Gene3D" id="1.25.40.390">
    <property type="match status" value="1"/>
</dbReference>
<dbReference type="PROSITE" id="PS51257">
    <property type="entry name" value="PROKAR_LIPOPROTEIN"/>
    <property type="match status" value="1"/>
</dbReference>
<sequence>MKRSLIYFCLAILVCSCMNDAFMDVYPKDQQTEKTAFKSYDNFKTYSWGLYNVFFGYASDTRQTDSIFIGDYEADNMIKGPYGNESRWAYGKAKAEAESPDWDYVYIRNVNLMLDNIDQSSMSEADKKHWRSVGLFFRAYKYFQMLSKFGDLPWVEHVMTEASPELYASRTTRDLVASNLLSDLKWAEESIKPAGDGNNTINTNVVRALISRFCLFEGTWRKYHNLANAETYLKECERVGPLLMKAFPTIMPHYDEVFNSEDLAGQPGIILFKAYAANRLCHGLTRMVRTAESNIEATKDAVDAYLCSDGRPFKGNDKDVHEQFRNRDHRLYLTICPPYMVNVSNKTNWSHTGKPEDREFIDLMAEISGETFHRLPTTNFKGFVCSRQPHFKNNNKGQAWNATQMGFWVWKYYNTHTNAINATGVCTTDAPLFRIEETMLDYAEAMFELGKFDQSVADKTINILRKRAGVAAMKLTEITPAFDSHRDASVDPVLWEIRRERRVEFMGEGRRLDDLRRWAKGSYVDKQPLGVYVADAAANKVKVTGGHSDNEGYAFYFNQPTGWQQHYYLYPLPLKQLALNKNLKQNPGWK</sequence>
<gene>
    <name evidence="9" type="ORF">HMPREF9944_01992</name>
</gene>
<evidence type="ECO:0000259" key="7">
    <source>
        <dbReference type="Pfam" id="PF07980"/>
    </source>
</evidence>
<accession>H1HP98</accession>
<reference evidence="9 10" key="1">
    <citation type="submission" date="2011-12" db="EMBL/GenBank/DDBJ databases">
        <title>The Genome Sequence of Prevotella maculosa OT 289.</title>
        <authorList>
            <consortium name="The Broad Institute Genome Sequencing Platform"/>
            <person name="Earl A."/>
            <person name="Ward D."/>
            <person name="Feldgarden M."/>
            <person name="Gevers D."/>
            <person name="Izard J."/>
            <person name="Blanton J.M."/>
            <person name="Mathney J."/>
            <person name="Tanner A.C."/>
            <person name="Dewhirst F.E."/>
            <person name="Young S.K."/>
            <person name="Zeng Q."/>
            <person name="Gargeya S."/>
            <person name="Fitzgerald M."/>
            <person name="Haas B."/>
            <person name="Abouelleil A."/>
            <person name="Alvarado L."/>
            <person name="Arachchi H.M."/>
            <person name="Berlin A."/>
            <person name="Chapman S.B."/>
            <person name="Gearin G."/>
            <person name="Goldberg J."/>
            <person name="Griggs A."/>
            <person name="Gujja S."/>
            <person name="Hansen M."/>
            <person name="Heiman D."/>
            <person name="Howarth C."/>
            <person name="Larimer J."/>
            <person name="Lui A."/>
            <person name="MacDonald P.J.P."/>
            <person name="McCowen C."/>
            <person name="Montmayeur A."/>
            <person name="Murphy C."/>
            <person name="Neiman D."/>
            <person name="Pearson M."/>
            <person name="Priest M."/>
            <person name="Roberts A."/>
            <person name="Saif S."/>
            <person name="Shea T."/>
            <person name="Sisk P."/>
            <person name="Stolte C."/>
            <person name="Sykes S."/>
            <person name="Wortman J."/>
            <person name="Nusbaum C."/>
            <person name="Birren B."/>
        </authorList>
    </citation>
    <scope>NUCLEOTIDE SEQUENCE [LARGE SCALE GENOMIC DNA]</scope>
    <source>
        <strain evidence="9 10">OT 289</strain>
    </source>
</reference>
<keyword evidence="10" id="KW-1185">Reference proteome</keyword>
<evidence type="ECO:0000256" key="6">
    <source>
        <dbReference type="SAM" id="SignalP"/>
    </source>
</evidence>
<name>H1HP98_9BACT</name>
<keyword evidence="4" id="KW-0472">Membrane</keyword>
<evidence type="ECO:0000313" key="10">
    <source>
        <dbReference type="Proteomes" id="UP000003167"/>
    </source>
</evidence>
<dbReference type="OrthoDB" id="1031584at2"/>
<dbReference type="AlphaFoldDB" id="H1HP98"/>
<evidence type="ECO:0000256" key="2">
    <source>
        <dbReference type="ARBA" id="ARBA00006275"/>
    </source>
</evidence>
<evidence type="ECO:0000256" key="3">
    <source>
        <dbReference type="ARBA" id="ARBA00022729"/>
    </source>
</evidence>
<dbReference type="Proteomes" id="UP000003167">
    <property type="component" value="Unassembled WGS sequence"/>
</dbReference>
<dbReference type="EMBL" id="AGEK01000034">
    <property type="protein sequence ID" value="EHO68030.1"/>
    <property type="molecule type" value="Genomic_DNA"/>
</dbReference>
<dbReference type="Pfam" id="PF07980">
    <property type="entry name" value="SusD_RagB"/>
    <property type="match status" value="1"/>
</dbReference>
<dbReference type="HOGENOM" id="CLU_015553_0_1_10"/>
<keyword evidence="5" id="KW-0998">Cell outer membrane</keyword>
<dbReference type="STRING" id="999422.HMPREF9944_01992"/>
<protein>
    <recommendedName>
        <fullName evidence="11">RagB/SusD domain-containing protein</fullName>
    </recommendedName>
</protein>
<dbReference type="InterPro" id="IPR012944">
    <property type="entry name" value="SusD_RagB_dom"/>
</dbReference>
<dbReference type="Pfam" id="PF14322">
    <property type="entry name" value="SusD-like_3"/>
    <property type="match status" value="1"/>
</dbReference>
<evidence type="ECO:0000256" key="4">
    <source>
        <dbReference type="ARBA" id="ARBA00023136"/>
    </source>
</evidence>
<keyword evidence="3 6" id="KW-0732">Signal</keyword>
<organism evidence="9 10">
    <name type="scientific">Segatella maculosa OT 289</name>
    <dbReference type="NCBI Taxonomy" id="999422"/>
    <lineage>
        <taxon>Bacteria</taxon>
        <taxon>Pseudomonadati</taxon>
        <taxon>Bacteroidota</taxon>
        <taxon>Bacteroidia</taxon>
        <taxon>Bacteroidales</taxon>
        <taxon>Prevotellaceae</taxon>
        <taxon>Segatella</taxon>
    </lineage>
</organism>
<proteinExistence type="inferred from homology"/>
<dbReference type="InterPro" id="IPR011990">
    <property type="entry name" value="TPR-like_helical_dom_sf"/>
</dbReference>
<feature type="signal peptide" evidence="6">
    <location>
        <begin position="1"/>
        <end position="23"/>
    </location>
</feature>
<dbReference type="InterPro" id="IPR033985">
    <property type="entry name" value="SusD-like_N"/>
</dbReference>
<comment type="caution">
    <text evidence="9">The sequence shown here is derived from an EMBL/GenBank/DDBJ whole genome shotgun (WGS) entry which is preliminary data.</text>
</comment>
<comment type="subcellular location">
    <subcellularLocation>
        <location evidence="1">Cell outer membrane</location>
    </subcellularLocation>
</comment>
<dbReference type="SUPFAM" id="SSF48452">
    <property type="entry name" value="TPR-like"/>
    <property type="match status" value="1"/>
</dbReference>
<evidence type="ECO:0008006" key="11">
    <source>
        <dbReference type="Google" id="ProtNLM"/>
    </source>
</evidence>
<evidence type="ECO:0000259" key="8">
    <source>
        <dbReference type="Pfam" id="PF14322"/>
    </source>
</evidence>
<comment type="similarity">
    <text evidence="2">Belongs to the SusD family.</text>
</comment>
<feature type="chain" id="PRO_5003550977" description="RagB/SusD domain-containing protein" evidence="6">
    <location>
        <begin position="24"/>
        <end position="590"/>
    </location>
</feature>
<dbReference type="GO" id="GO:0009279">
    <property type="term" value="C:cell outer membrane"/>
    <property type="evidence" value="ECO:0007669"/>
    <property type="project" value="UniProtKB-SubCell"/>
</dbReference>
<feature type="domain" description="RagB/SusD" evidence="7">
    <location>
        <begin position="294"/>
        <end position="589"/>
    </location>
</feature>
<evidence type="ECO:0000256" key="5">
    <source>
        <dbReference type="ARBA" id="ARBA00023237"/>
    </source>
</evidence>
<dbReference type="PATRIC" id="fig|999422.3.peg.2097"/>